<name>A0A6I6JIN7_9BACT</name>
<dbReference type="AlphaFoldDB" id="A0A6I6JIN7"/>
<gene>
    <name evidence="2" type="ORF">GM415_08585</name>
</gene>
<organism evidence="2 3">
    <name type="scientific">Pseudodesulfovibrio cashew</name>
    <dbReference type="NCBI Taxonomy" id="2678688"/>
    <lineage>
        <taxon>Bacteria</taxon>
        <taxon>Pseudomonadati</taxon>
        <taxon>Thermodesulfobacteriota</taxon>
        <taxon>Desulfovibrionia</taxon>
        <taxon>Desulfovibrionales</taxon>
        <taxon>Desulfovibrionaceae</taxon>
    </lineage>
</organism>
<dbReference type="EMBL" id="CP046400">
    <property type="protein sequence ID" value="QGY40182.1"/>
    <property type="molecule type" value="Genomic_DNA"/>
</dbReference>
<dbReference type="SUPFAM" id="SSF52833">
    <property type="entry name" value="Thioredoxin-like"/>
    <property type="match status" value="1"/>
</dbReference>
<protein>
    <recommendedName>
        <fullName evidence="4">Thioredoxin-like fold domain-containing protein</fullName>
    </recommendedName>
</protein>
<keyword evidence="3" id="KW-1185">Reference proteome</keyword>
<reference evidence="2 3" key="1">
    <citation type="submission" date="2019-11" db="EMBL/GenBank/DDBJ databases">
        <authorList>
            <person name="Zheng R.K."/>
            <person name="Sun C.M."/>
        </authorList>
    </citation>
    <scope>NUCLEOTIDE SEQUENCE [LARGE SCALE GENOMIC DNA]</scope>
    <source>
        <strain evidence="2 3">SRB007</strain>
    </source>
</reference>
<evidence type="ECO:0000313" key="2">
    <source>
        <dbReference type="EMBL" id="QGY40182.1"/>
    </source>
</evidence>
<dbReference type="Proteomes" id="UP000428328">
    <property type="component" value="Chromosome"/>
</dbReference>
<dbReference type="KEGG" id="psel:GM415_08585"/>
<keyword evidence="1" id="KW-0732">Signal</keyword>
<dbReference type="RefSeq" id="WP_158947405.1">
    <property type="nucleotide sequence ID" value="NZ_CP046400.1"/>
</dbReference>
<dbReference type="Gene3D" id="3.40.30.10">
    <property type="entry name" value="Glutaredoxin"/>
    <property type="match status" value="1"/>
</dbReference>
<evidence type="ECO:0008006" key="4">
    <source>
        <dbReference type="Google" id="ProtNLM"/>
    </source>
</evidence>
<feature type="signal peptide" evidence="1">
    <location>
        <begin position="1"/>
        <end position="22"/>
    </location>
</feature>
<evidence type="ECO:0000256" key="1">
    <source>
        <dbReference type="SAM" id="SignalP"/>
    </source>
</evidence>
<evidence type="ECO:0000313" key="3">
    <source>
        <dbReference type="Proteomes" id="UP000428328"/>
    </source>
</evidence>
<accession>A0A6I6JIN7</accession>
<sequence length="210" mass="22817">MRKLIPLTLLALLLLLPAQALAEGVTGCAPQYASLGGHAVAKFKGTGDLDITIVTDPLCWHCRLGHKLLGEYPELYGTVNLIFFPRQSFIGSDMAAWILEDAAGSENSKAMIDFAYYDLKQPKTDDLKQARMLVLAQFVTRFPAMGEGVTFEGLAARLQADHEAHVLETAHLCEKAELPGTPTLIAGKYIIMGYGANPWIKALKAKAVCD</sequence>
<feature type="chain" id="PRO_5026150526" description="Thioredoxin-like fold domain-containing protein" evidence="1">
    <location>
        <begin position="23"/>
        <end position="210"/>
    </location>
</feature>
<proteinExistence type="predicted"/>
<dbReference type="InterPro" id="IPR036249">
    <property type="entry name" value="Thioredoxin-like_sf"/>
</dbReference>